<dbReference type="Pfam" id="PF22977">
    <property type="entry name" value="WHD"/>
    <property type="match status" value="1"/>
</dbReference>
<reference evidence="2" key="1">
    <citation type="submission" date="2020-10" db="EMBL/GenBank/DDBJ databases">
        <authorList>
            <person name="Castelo-Branco R."/>
            <person name="Eusebio N."/>
            <person name="Adriana R."/>
            <person name="Vieira A."/>
            <person name="Brugerolle De Fraissinette N."/>
            <person name="Rezende De Castro R."/>
            <person name="Schneider M.P."/>
            <person name="Vasconcelos V."/>
            <person name="Leao P.N."/>
        </authorList>
    </citation>
    <scope>NUCLEOTIDE SEQUENCE</scope>
    <source>
        <strain evidence="2">LEGE 11479</strain>
    </source>
</reference>
<sequence length="691" mass="76783">MVINLSSRSMAEIGASDAVNLTILELIVMRVRLKAQRRVAWLNHLWGHEAISSASGFEQYLQTCLDDGDRPSAEASWYETSAGMLNDRINQVEQQLAQDEKLQRLAAMFHLSEPELDVLQGCVAIAADPTLGPVYGYLQQHSARTYTTETLVARLFDYGYQSLWNPTGPLAIWGLVRAGEAAAGEPLPLAVDAAVVDWLQGTLRLDTELVERVNSVQPHPALDSWPVEETAKNVEKLLQHQAAVRVLVKGPAASGRRTFAAAVAARFGLEILSVDTSQISEADWSDFFVRTQRLAVMGGLALAWYGSGLHHSWLRQIAPAPLQFVICEENFQDLSSCIHAVDHPVTLPVPTLEERRRLWNTAIPEAGSWQIAERETLVSRYRLSVGEIMAVGQRQPASPQDAAAIARELTRQRLGNLGQLLNCPFSWDDLVLPGRVRQELEDVIFEAQERSTFWEQSQAQRLFPRGTGLVALFSGPPGTGKTMAAQVLAADLALDLFRIDLATVVSKYIGETAKHLGQIFARATRMNAVLLFDEADSLFSKRTEVKDSHDRHANADTSYLLQLLEDYRGIVILATNKKQNIDPAFTRRMRYVLDFPRPDKSQRYQIWTQVIGEMCGQEICQGLNSTISTLAEGVELSGAQIKNAVLSAIFMARRQREAIGMPHLLRGVERELNKEGRSMGSREKGRLMNNG</sequence>
<feature type="domain" description="AAA+ ATPase" evidence="1">
    <location>
        <begin position="467"/>
        <end position="599"/>
    </location>
</feature>
<dbReference type="SUPFAM" id="SSF52540">
    <property type="entry name" value="P-loop containing nucleoside triphosphate hydrolases"/>
    <property type="match status" value="2"/>
</dbReference>
<keyword evidence="2" id="KW-0067">ATP-binding</keyword>
<keyword evidence="2" id="KW-0547">Nucleotide-binding</keyword>
<keyword evidence="3" id="KW-1185">Reference proteome</keyword>
<evidence type="ECO:0000313" key="3">
    <source>
        <dbReference type="Proteomes" id="UP000615026"/>
    </source>
</evidence>
<evidence type="ECO:0000313" key="2">
    <source>
        <dbReference type="EMBL" id="MBE9066458.1"/>
    </source>
</evidence>
<accession>A0A928X4J6</accession>
<dbReference type="GO" id="GO:0005524">
    <property type="term" value="F:ATP binding"/>
    <property type="evidence" value="ECO:0007669"/>
    <property type="project" value="UniProtKB-KW"/>
</dbReference>
<dbReference type="PANTHER" id="PTHR46411">
    <property type="entry name" value="FAMILY ATPASE, PUTATIVE-RELATED"/>
    <property type="match status" value="1"/>
</dbReference>
<proteinExistence type="predicted"/>
<dbReference type="CDD" id="cd19481">
    <property type="entry name" value="RecA-like_protease"/>
    <property type="match status" value="1"/>
</dbReference>
<evidence type="ECO:0000259" key="1">
    <source>
        <dbReference type="SMART" id="SM00382"/>
    </source>
</evidence>
<dbReference type="AlphaFoldDB" id="A0A928X4J6"/>
<dbReference type="Pfam" id="PF00004">
    <property type="entry name" value="AAA"/>
    <property type="match status" value="1"/>
</dbReference>
<dbReference type="GO" id="GO:0016887">
    <property type="term" value="F:ATP hydrolysis activity"/>
    <property type="evidence" value="ECO:0007669"/>
    <property type="project" value="InterPro"/>
</dbReference>
<dbReference type="InterPro" id="IPR054472">
    <property type="entry name" value="WHD"/>
</dbReference>
<dbReference type="Proteomes" id="UP000615026">
    <property type="component" value="Unassembled WGS sequence"/>
</dbReference>
<dbReference type="Gene3D" id="3.40.50.300">
    <property type="entry name" value="P-loop containing nucleotide triphosphate hydrolases"/>
    <property type="match status" value="1"/>
</dbReference>
<dbReference type="InterPro" id="IPR003593">
    <property type="entry name" value="AAA+_ATPase"/>
</dbReference>
<dbReference type="InterPro" id="IPR027417">
    <property type="entry name" value="P-loop_NTPase"/>
</dbReference>
<name>A0A928X4J6_LEPEC</name>
<dbReference type="EMBL" id="JADEXP010000043">
    <property type="protein sequence ID" value="MBE9066458.1"/>
    <property type="molecule type" value="Genomic_DNA"/>
</dbReference>
<gene>
    <name evidence="2" type="ORF">IQ260_07315</name>
</gene>
<comment type="caution">
    <text evidence="2">The sequence shown here is derived from an EMBL/GenBank/DDBJ whole genome shotgun (WGS) entry which is preliminary data.</text>
</comment>
<dbReference type="RefSeq" id="WP_193992220.1">
    <property type="nucleotide sequence ID" value="NZ_JADEXP010000043.1"/>
</dbReference>
<protein>
    <submittedName>
        <fullName evidence="2">ATP-binding protein</fullName>
    </submittedName>
</protein>
<dbReference type="SMART" id="SM00382">
    <property type="entry name" value="AAA"/>
    <property type="match status" value="1"/>
</dbReference>
<dbReference type="InterPro" id="IPR003959">
    <property type="entry name" value="ATPase_AAA_core"/>
</dbReference>
<organism evidence="2 3">
    <name type="scientific">Leptolyngbya cf. ectocarpi LEGE 11479</name>
    <dbReference type="NCBI Taxonomy" id="1828722"/>
    <lineage>
        <taxon>Bacteria</taxon>
        <taxon>Bacillati</taxon>
        <taxon>Cyanobacteriota</taxon>
        <taxon>Cyanophyceae</taxon>
        <taxon>Leptolyngbyales</taxon>
        <taxon>Leptolyngbyaceae</taxon>
        <taxon>Leptolyngbya group</taxon>
        <taxon>Leptolyngbya</taxon>
    </lineage>
</organism>
<dbReference type="PANTHER" id="PTHR46411:SF3">
    <property type="entry name" value="AAA+ ATPASE DOMAIN-CONTAINING PROTEIN"/>
    <property type="match status" value="1"/>
</dbReference>